<dbReference type="EMBL" id="BOLY01000001">
    <property type="protein sequence ID" value="GIZ38440.1"/>
    <property type="molecule type" value="Genomic_DNA"/>
</dbReference>
<proteinExistence type="predicted"/>
<dbReference type="GeneID" id="68287432"/>
<comment type="caution">
    <text evidence="3">The sequence shown here is derived from an EMBL/GenBank/DDBJ whole genome shotgun (WGS) entry which is preliminary data.</text>
</comment>
<dbReference type="AlphaFoldDB" id="A0A9P3CEC9"/>
<feature type="signal peptide" evidence="1">
    <location>
        <begin position="1"/>
        <end position="20"/>
    </location>
</feature>
<evidence type="ECO:0000313" key="4">
    <source>
        <dbReference type="Proteomes" id="UP000825890"/>
    </source>
</evidence>
<feature type="domain" description="Apple" evidence="2">
    <location>
        <begin position="45"/>
        <end position="118"/>
    </location>
</feature>
<protein>
    <recommendedName>
        <fullName evidence="2">Apple domain-containing protein</fullName>
    </recommendedName>
</protein>
<dbReference type="RefSeq" id="XP_044652927.1">
    <property type="nucleotide sequence ID" value="XM_044796992.1"/>
</dbReference>
<accession>A0A9P3CEC9</accession>
<feature type="chain" id="PRO_5040393084" description="Apple domain-containing protein" evidence="1">
    <location>
        <begin position="21"/>
        <end position="219"/>
    </location>
</feature>
<keyword evidence="4" id="KW-1185">Reference proteome</keyword>
<name>A0A9P3CEC9_9PEZI</name>
<dbReference type="OrthoDB" id="3556996at2759"/>
<keyword evidence="1" id="KW-0732">Signal</keyword>
<gene>
    <name evidence="3" type="ORF">CKM354_000185700</name>
</gene>
<organism evidence="3 4">
    <name type="scientific">Cercospora kikuchii</name>
    <dbReference type="NCBI Taxonomy" id="84275"/>
    <lineage>
        <taxon>Eukaryota</taxon>
        <taxon>Fungi</taxon>
        <taxon>Dikarya</taxon>
        <taxon>Ascomycota</taxon>
        <taxon>Pezizomycotina</taxon>
        <taxon>Dothideomycetes</taxon>
        <taxon>Dothideomycetidae</taxon>
        <taxon>Mycosphaerellales</taxon>
        <taxon>Mycosphaerellaceae</taxon>
        <taxon>Cercospora</taxon>
    </lineage>
</organism>
<evidence type="ECO:0000259" key="2">
    <source>
        <dbReference type="PROSITE" id="PS50948"/>
    </source>
</evidence>
<evidence type="ECO:0000313" key="3">
    <source>
        <dbReference type="EMBL" id="GIZ38440.1"/>
    </source>
</evidence>
<dbReference type="PROSITE" id="PS50948">
    <property type="entry name" value="PAN"/>
    <property type="match status" value="1"/>
</dbReference>
<dbReference type="Proteomes" id="UP000825890">
    <property type="component" value="Unassembled WGS sequence"/>
</dbReference>
<sequence>MRVSSVLIGLLAWTPFGASAIDEDAASLTEPALDSILLERAAASCGVSGYRRSTRPYLSRIFSYELSTAKLCGDRCWKESQCKSYSFGYGTCSLFKVEVSRNFKSNSRSPFKFYDKSCAEPAQPKPTATWQLVLRCARAKTDAKKLFYLRVSSNNHVNFVKDKHYWDEHHPAKHNNIAINYHTKLDDIAINYYAYHNHDENNDDHHQHHYLVAINCHRL</sequence>
<dbReference type="InterPro" id="IPR003609">
    <property type="entry name" value="Pan_app"/>
</dbReference>
<reference evidence="3 4" key="1">
    <citation type="submission" date="2021-01" db="EMBL/GenBank/DDBJ databases">
        <title>Cercospora kikuchii MAFF 305040 whole genome shotgun sequence.</title>
        <authorList>
            <person name="Kashiwa T."/>
            <person name="Suzuki T."/>
        </authorList>
    </citation>
    <scope>NUCLEOTIDE SEQUENCE [LARGE SCALE GENOMIC DNA]</scope>
    <source>
        <strain evidence="3 4">MAFF 305040</strain>
    </source>
</reference>
<evidence type="ECO:0000256" key="1">
    <source>
        <dbReference type="SAM" id="SignalP"/>
    </source>
</evidence>